<gene>
    <name evidence="1" type="ORF">PCOR1329_LOCUS22851</name>
</gene>
<dbReference type="EMBL" id="CAUYUJ010007674">
    <property type="protein sequence ID" value="CAK0821626.1"/>
    <property type="molecule type" value="Genomic_DNA"/>
</dbReference>
<evidence type="ECO:0000313" key="2">
    <source>
        <dbReference type="Proteomes" id="UP001189429"/>
    </source>
</evidence>
<evidence type="ECO:0000313" key="1">
    <source>
        <dbReference type="EMBL" id="CAK0821626.1"/>
    </source>
</evidence>
<protein>
    <recommendedName>
        <fullName evidence="3">FACT complex subunit</fullName>
    </recommendedName>
</protein>
<proteinExistence type="predicted"/>
<sequence length="360" mass="38825">DVLHSSKAGLLALETKVVIQIELANFGYANWSTESGAVAFWSTMLHIIGKCVLWLFSTDTGGVPSKESKSSDLDQTSKIPELTVREIEVRFDRLDGGDWAQQINKGTRGRVEQGAGNAAEWDGLYIVFGCPVSKYFKASHDVILRVSQTPAGTRAIVSPIAVAKRLAHGASCLVDLVVQAQMFQRAVMDLLEWLSCYVAVVGTKGDGPKQTGSSLNWMRALPYPDASDIAHWTFSGLQTSMLTVGSGEKVAKAIDGAPGEVNGRWTTCCASAMPKTMVPEIAGLVKQRGGNAYSLVYERLQLNDQTGPRQAGFGILQAADQVNDFCRRACLKEVGLSHVCKSTFGQRDAIAVKDAVPSRL</sequence>
<reference evidence="1" key="1">
    <citation type="submission" date="2023-10" db="EMBL/GenBank/DDBJ databases">
        <authorList>
            <person name="Chen Y."/>
            <person name="Shah S."/>
            <person name="Dougan E. K."/>
            <person name="Thang M."/>
            <person name="Chan C."/>
        </authorList>
    </citation>
    <scope>NUCLEOTIDE SEQUENCE [LARGE SCALE GENOMIC DNA]</scope>
</reference>
<dbReference type="Proteomes" id="UP001189429">
    <property type="component" value="Unassembled WGS sequence"/>
</dbReference>
<name>A0ABN9RQV3_9DINO</name>
<feature type="non-terminal residue" evidence="1">
    <location>
        <position position="1"/>
    </location>
</feature>
<organism evidence="1 2">
    <name type="scientific">Prorocentrum cordatum</name>
    <dbReference type="NCBI Taxonomy" id="2364126"/>
    <lineage>
        <taxon>Eukaryota</taxon>
        <taxon>Sar</taxon>
        <taxon>Alveolata</taxon>
        <taxon>Dinophyceae</taxon>
        <taxon>Prorocentrales</taxon>
        <taxon>Prorocentraceae</taxon>
        <taxon>Prorocentrum</taxon>
    </lineage>
</organism>
<evidence type="ECO:0008006" key="3">
    <source>
        <dbReference type="Google" id="ProtNLM"/>
    </source>
</evidence>
<comment type="caution">
    <text evidence="1">The sequence shown here is derived from an EMBL/GenBank/DDBJ whole genome shotgun (WGS) entry which is preliminary data.</text>
</comment>
<accession>A0ABN9RQV3</accession>
<keyword evidence="2" id="KW-1185">Reference proteome</keyword>